<accession>A0ABT2XIM4</accession>
<dbReference type="Proteomes" id="UP001208054">
    <property type="component" value="Unassembled WGS sequence"/>
</dbReference>
<gene>
    <name evidence="1" type="ORF">KYJ44_15740</name>
</gene>
<protein>
    <submittedName>
        <fullName evidence="1">Uncharacterized protein</fullName>
    </submittedName>
</protein>
<proteinExistence type="predicted"/>
<evidence type="ECO:0000313" key="1">
    <source>
        <dbReference type="EMBL" id="MCV0325785.1"/>
    </source>
</evidence>
<sequence length="66" mass="6473">MGLDVLLQGVELPGALGLRGQALRFGPSTGAGVGEVPLMGGLRRISARCLLCGLGAGNGKVCAAVP</sequence>
<evidence type="ECO:0000313" key="2">
    <source>
        <dbReference type="Proteomes" id="UP001208054"/>
    </source>
</evidence>
<dbReference type="RefSeq" id="WP_153856500.1">
    <property type="nucleotide sequence ID" value="NZ_CP155568.1"/>
</dbReference>
<dbReference type="EMBL" id="JAHWBK010000010">
    <property type="protein sequence ID" value="MCV0325785.1"/>
    <property type="molecule type" value="Genomic_DNA"/>
</dbReference>
<organism evidence="1 2">
    <name type="scientific">Stenotrophomonas riyadhensis</name>
    <dbReference type="NCBI Taxonomy" id="2859893"/>
    <lineage>
        <taxon>Bacteria</taxon>
        <taxon>Pseudomonadati</taxon>
        <taxon>Pseudomonadota</taxon>
        <taxon>Gammaproteobacteria</taxon>
        <taxon>Lysobacterales</taxon>
        <taxon>Lysobacteraceae</taxon>
        <taxon>Stenotrophomonas</taxon>
    </lineage>
</organism>
<name>A0ABT2XIM4_9GAMM</name>
<reference evidence="1 2" key="1">
    <citation type="submission" date="2021-07" db="EMBL/GenBank/DDBJ databases">
        <title>Clinical implication of Pseudomonas aeruginosa: further insight on the antimicrobial resistance.</title>
        <authorList>
            <person name="Macori G."/>
            <person name="Fanning S."/>
            <person name="Alqahtani A."/>
        </authorList>
    </citation>
    <scope>NUCLEOTIDE SEQUENCE [LARGE SCALE GENOMIC DNA]</scope>
    <source>
        <strain evidence="1 2">CFS3442</strain>
    </source>
</reference>
<comment type="caution">
    <text evidence="1">The sequence shown here is derived from an EMBL/GenBank/DDBJ whole genome shotgun (WGS) entry which is preliminary data.</text>
</comment>
<keyword evidence="2" id="KW-1185">Reference proteome</keyword>